<dbReference type="AlphaFoldDB" id="A0A1F6FN29"/>
<keyword evidence="1" id="KW-0413">Isomerase</keyword>
<dbReference type="InterPro" id="IPR003331">
    <property type="entry name" value="UDP_GlcNAc_Epimerase_2_dom"/>
</dbReference>
<dbReference type="GO" id="GO:0016853">
    <property type="term" value="F:isomerase activity"/>
    <property type="evidence" value="ECO:0007669"/>
    <property type="project" value="UniProtKB-KW"/>
</dbReference>
<sequence>MKIAVILGTRPEIIKMAPIIRLAHNRPDLDYFILHTGQHYGYEMDKTFFEELELPQPKYNLGIGGQPYRKQIGYMVNAIMQILNQEKPDVALVQGDTVSVLAGALAANKLRIPIGHHEAGLRSHDLTMLEETNRIITDHIADYLFAPTPDAYKNLIDEGLTDKKVVLSGNTVVDALNQNIKIAEKKASILKKLNLTSKEYLVATAHRAENVDNEKRLYGILKGLYLVARDLKLPIIYPIHPRTLKNIKNFNFKIPPGVRLTKPLGYLEFLQLEAHAKLIITDSGGLQEEACILKVPCVTLRDNTERPETVAAQINILAGANPEKILACAWKMISEDKVWINPFGDGRAAERILNSLNDKLNNKNI</sequence>
<protein>
    <submittedName>
        <fullName evidence="3">UDP-N-acetylglucosamine 2-epimerase</fullName>
    </submittedName>
</protein>
<dbReference type="SUPFAM" id="SSF53756">
    <property type="entry name" value="UDP-Glycosyltransferase/glycogen phosphorylase"/>
    <property type="match status" value="1"/>
</dbReference>
<organism evidence="3 4">
    <name type="scientific">Candidatus Kuenenbacteria bacterium RIFCSPHIGHO2_02_FULL_39_13</name>
    <dbReference type="NCBI Taxonomy" id="1798561"/>
    <lineage>
        <taxon>Bacteria</taxon>
        <taxon>Candidatus Kueneniibacteriota</taxon>
    </lineage>
</organism>
<proteinExistence type="inferred from homology"/>
<evidence type="ECO:0000256" key="1">
    <source>
        <dbReference type="RuleBase" id="RU003513"/>
    </source>
</evidence>
<dbReference type="PANTHER" id="PTHR43174:SF1">
    <property type="entry name" value="UDP-N-ACETYLGLUCOSAMINE 2-EPIMERASE"/>
    <property type="match status" value="1"/>
</dbReference>
<evidence type="ECO:0000313" key="3">
    <source>
        <dbReference type="EMBL" id="OGG87267.1"/>
    </source>
</evidence>
<evidence type="ECO:0000259" key="2">
    <source>
        <dbReference type="Pfam" id="PF02350"/>
    </source>
</evidence>
<gene>
    <name evidence="3" type="ORF">A3B87_00140</name>
</gene>
<dbReference type="EMBL" id="MFMW01000017">
    <property type="protein sequence ID" value="OGG87267.1"/>
    <property type="molecule type" value="Genomic_DNA"/>
</dbReference>
<comment type="caution">
    <text evidence="3">The sequence shown here is derived from an EMBL/GenBank/DDBJ whole genome shotgun (WGS) entry which is preliminary data.</text>
</comment>
<reference evidence="3 4" key="1">
    <citation type="journal article" date="2016" name="Nat. Commun.">
        <title>Thousands of microbial genomes shed light on interconnected biogeochemical processes in an aquifer system.</title>
        <authorList>
            <person name="Anantharaman K."/>
            <person name="Brown C.T."/>
            <person name="Hug L.A."/>
            <person name="Sharon I."/>
            <person name="Castelle C.J."/>
            <person name="Probst A.J."/>
            <person name="Thomas B.C."/>
            <person name="Singh A."/>
            <person name="Wilkins M.J."/>
            <person name="Karaoz U."/>
            <person name="Brodie E.L."/>
            <person name="Williams K.H."/>
            <person name="Hubbard S.S."/>
            <person name="Banfield J.F."/>
        </authorList>
    </citation>
    <scope>NUCLEOTIDE SEQUENCE [LARGE SCALE GENOMIC DNA]</scope>
</reference>
<accession>A0A1F6FN29</accession>
<dbReference type="Gene3D" id="3.40.50.2000">
    <property type="entry name" value="Glycogen Phosphorylase B"/>
    <property type="match status" value="2"/>
</dbReference>
<dbReference type="PANTHER" id="PTHR43174">
    <property type="entry name" value="UDP-N-ACETYLGLUCOSAMINE 2-EPIMERASE"/>
    <property type="match status" value="1"/>
</dbReference>
<dbReference type="Proteomes" id="UP000179136">
    <property type="component" value="Unassembled WGS sequence"/>
</dbReference>
<evidence type="ECO:0000313" key="4">
    <source>
        <dbReference type="Proteomes" id="UP000179136"/>
    </source>
</evidence>
<dbReference type="CDD" id="cd03786">
    <property type="entry name" value="GTB_UDP-GlcNAc_2-Epimerase"/>
    <property type="match status" value="1"/>
</dbReference>
<dbReference type="STRING" id="1798561.A3B87_00140"/>
<dbReference type="InterPro" id="IPR029767">
    <property type="entry name" value="WecB-like"/>
</dbReference>
<dbReference type="Pfam" id="PF02350">
    <property type="entry name" value="Epimerase_2"/>
    <property type="match status" value="1"/>
</dbReference>
<comment type="similarity">
    <text evidence="1">Belongs to the UDP-N-acetylglucosamine 2-epimerase family.</text>
</comment>
<name>A0A1F6FN29_9BACT</name>
<feature type="domain" description="UDP-N-acetylglucosamine 2-epimerase" evidence="2">
    <location>
        <begin position="24"/>
        <end position="356"/>
    </location>
</feature>
<dbReference type="NCBIfam" id="TIGR00236">
    <property type="entry name" value="wecB"/>
    <property type="match status" value="1"/>
</dbReference>